<gene>
    <name evidence="2" type="ORF">R69888_01304</name>
</gene>
<dbReference type="Proteomes" id="UP000672526">
    <property type="component" value="Unassembled WGS sequence"/>
</dbReference>
<evidence type="ECO:0000313" key="3">
    <source>
        <dbReference type="Proteomes" id="UP000672526"/>
    </source>
</evidence>
<evidence type="ECO:0000256" key="1">
    <source>
        <dbReference type="SAM" id="MobiDB-lite"/>
    </source>
</evidence>
<evidence type="ECO:0000313" key="2">
    <source>
        <dbReference type="EMBL" id="CAE6714422.1"/>
    </source>
</evidence>
<proteinExistence type="predicted"/>
<comment type="caution">
    <text evidence="2">The sequence shown here is derived from an EMBL/GenBank/DDBJ whole genome shotgun (WGS) entry which is preliminary data.</text>
</comment>
<dbReference type="EMBL" id="CAJNBK010000002">
    <property type="protein sequence ID" value="CAE6714422.1"/>
    <property type="molecule type" value="Genomic_DNA"/>
</dbReference>
<organism evidence="2 3">
    <name type="scientific">Paraburkholderia haematera</name>
    <dbReference type="NCBI Taxonomy" id="2793077"/>
    <lineage>
        <taxon>Bacteria</taxon>
        <taxon>Pseudomonadati</taxon>
        <taxon>Pseudomonadota</taxon>
        <taxon>Betaproteobacteria</taxon>
        <taxon>Burkholderiales</taxon>
        <taxon>Burkholderiaceae</taxon>
        <taxon>Paraburkholderia</taxon>
    </lineage>
</organism>
<protein>
    <submittedName>
        <fullName evidence="2">Uncharacterized protein</fullName>
    </submittedName>
</protein>
<keyword evidence="3" id="KW-1185">Reference proteome</keyword>
<sequence length="535" mass="58299">MYVNIRKPNCQVLLHKVVNRTTAAGAAPTTPTNSAASSIGPAAPSAQPSNIYDLTPWLGEGSTIRVQKSTREPAGAFSISFADKLDGGLKDSLYTLIEPMDLIEIRFAGDAYQYTSAGQLPIMMRGFVSAPKRRQSMGSDGKPHRTVEVVGHDYGKILQLIQIFNLPTTPDAADLISSFPLFSKYGDALNVQDSTAFLLAVFNQIVNKYISTMQASQSTSAAPLLEIATDIQTPSALVSVQLGAFNNGTVQQLIQEYLDIGPFNEFFIEDRDAGAWGPAGPYAVYRPMPFLDAIARTPLQPIQDSVTTAVDPSGQLAPTANIVSITSDSIVSIEAERSDANVANYYWVEAPRFNMNYDDVSKMMANFSALQGSSPYYVTDHGNINPQLYGIRKLEVATQQGGSAETNSGNGTAAGATRFANQQSFLDWITARRNTLILLNRDNVVLEHGSMHLKGDERIRAGVYVKVRYGATPNNPQGSIQSLYYAHSVTHVYEVYGSYFVEVEFDRGTNFVDRITQAQGGVPAYYADKVSWSQQ</sequence>
<reference evidence="2 3" key="1">
    <citation type="submission" date="2021-02" db="EMBL/GenBank/DDBJ databases">
        <authorList>
            <person name="Vanwijnsberghe S."/>
        </authorList>
    </citation>
    <scope>NUCLEOTIDE SEQUENCE [LARGE SCALE GENOMIC DNA]</scope>
    <source>
        <strain evidence="2 3">LMG 31837</strain>
    </source>
</reference>
<feature type="region of interest" description="Disordered" evidence="1">
    <location>
        <begin position="24"/>
        <end position="44"/>
    </location>
</feature>
<accession>A0ABM8QTD1</accession>
<name>A0ABM8QTD1_9BURK</name>